<dbReference type="CDD" id="cd07103">
    <property type="entry name" value="ALDH_F5_SSADH_GabD"/>
    <property type="match status" value="1"/>
</dbReference>
<dbReference type="Gene3D" id="3.40.605.10">
    <property type="entry name" value="Aldehyde Dehydrogenase, Chain A, domain 1"/>
    <property type="match status" value="1"/>
</dbReference>
<feature type="domain" description="Aldehyde dehydrogenase" evidence="3">
    <location>
        <begin position="19"/>
        <end position="480"/>
    </location>
</feature>
<accession>A0A545B092</accession>
<dbReference type="InterPro" id="IPR015590">
    <property type="entry name" value="Aldehyde_DH_dom"/>
</dbReference>
<dbReference type="PANTHER" id="PTHR43353">
    <property type="entry name" value="SUCCINATE-SEMIALDEHYDE DEHYDROGENASE, MITOCHONDRIAL"/>
    <property type="match status" value="1"/>
</dbReference>
<dbReference type="InterPro" id="IPR016162">
    <property type="entry name" value="Ald_DH_N"/>
</dbReference>
<dbReference type="EMBL" id="VIRS01000001">
    <property type="protein sequence ID" value="TQS46974.1"/>
    <property type="molecule type" value="Genomic_DNA"/>
</dbReference>
<dbReference type="RefSeq" id="WP_142702592.1">
    <property type="nucleotide sequence ID" value="NZ_VIRS01000001.1"/>
</dbReference>
<dbReference type="PROSITE" id="PS00070">
    <property type="entry name" value="ALDEHYDE_DEHYDR_CYS"/>
    <property type="match status" value="1"/>
</dbReference>
<dbReference type="GO" id="GO:0004777">
    <property type="term" value="F:succinate-semialdehyde dehydrogenase (NAD+) activity"/>
    <property type="evidence" value="ECO:0007669"/>
    <property type="project" value="TreeGrafter"/>
</dbReference>
<dbReference type="SUPFAM" id="SSF53720">
    <property type="entry name" value="ALDH-like"/>
    <property type="match status" value="1"/>
</dbReference>
<dbReference type="FunFam" id="3.40.605.10:FF:000005">
    <property type="entry name" value="Succinate-semialdehyde dehydrogenase I"/>
    <property type="match status" value="1"/>
</dbReference>
<dbReference type="InterPro" id="IPR016160">
    <property type="entry name" value="Ald_DH_CS_CYS"/>
</dbReference>
<dbReference type="InParanoid" id="A0A545B092"/>
<protein>
    <submittedName>
        <fullName evidence="4">NAD-dependent succinate-semialdehyde dehydrogenase</fullName>
    </submittedName>
</protein>
<dbReference type="Proteomes" id="UP000317982">
    <property type="component" value="Unassembled WGS sequence"/>
</dbReference>
<dbReference type="InterPro" id="IPR016161">
    <property type="entry name" value="Ald_DH/histidinol_DH"/>
</dbReference>
<dbReference type="Pfam" id="PF00171">
    <property type="entry name" value="Aldedh"/>
    <property type="match status" value="1"/>
</dbReference>
<proteinExistence type="inferred from homology"/>
<reference evidence="4 5" key="1">
    <citation type="submission" date="2019-07" db="EMBL/GenBank/DDBJ databases">
        <title>Cryptosporangium phraense sp. nov., isolated from plant litter.</title>
        <authorList>
            <person name="Suriyachadkun C."/>
        </authorList>
    </citation>
    <scope>NUCLEOTIDE SEQUENCE [LARGE SCALE GENOMIC DNA]</scope>
    <source>
        <strain evidence="4 5">A-T 5661</strain>
    </source>
</reference>
<dbReference type="FunFam" id="3.40.309.10:FF:000004">
    <property type="entry name" value="Succinate-semialdehyde dehydrogenase I"/>
    <property type="match status" value="1"/>
</dbReference>
<evidence type="ECO:0000313" key="5">
    <source>
        <dbReference type="Proteomes" id="UP000317982"/>
    </source>
</evidence>
<dbReference type="AlphaFoldDB" id="A0A545B092"/>
<dbReference type="InterPro" id="IPR050740">
    <property type="entry name" value="Aldehyde_DH_Superfamily"/>
</dbReference>
<dbReference type="InterPro" id="IPR016163">
    <property type="entry name" value="Ald_DH_C"/>
</dbReference>
<evidence type="ECO:0000256" key="2">
    <source>
        <dbReference type="ARBA" id="ARBA00023002"/>
    </source>
</evidence>
<dbReference type="GO" id="GO:0009450">
    <property type="term" value="P:gamma-aminobutyric acid catabolic process"/>
    <property type="evidence" value="ECO:0007669"/>
    <property type="project" value="TreeGrafter"/>
</dbReference>
<evidence type="ECO:0000259" key="3">
    <source>
        <dbReference type="Pfam" id="PF00171"/>
    </source>
</evidence>
<comment type="caution">
    <text evidence="4">The sequence shown here is derived from an EMBL/GenBank/DDBJ whole genome shotgun (WGS) entry which is preliminary data.</text>
</comment>
<comment type="similarity">
    <text evidence="1">Belongs to the aldehyde dehydrogenase family.</text>
</comment>
<dbReference type="Gene3D" id="3.40.309.10">
    <property type="entry name" value="Aldehyde Dehydrogenase, Chain A, domain 2"/>
    <property type="match status" value="1"/>
</dbReference>
<evidence type="ECO:0000256" key="1">
    <source>
        <dbReference type="ARBA" id="ARBA00009986"/>
    </source>
</evidence>
<evidence type="ECO:0000313" key="4">
    <source>
        <dbReference type="EMBL" id="TQS46974.1"/>
    </source>
</evidence>
<dbReference type="PANTHER" id="PTHR43353:SF5">
    <property type="entry name" value="SUCCINATE-SEMIALDEHYDE DEHYDROGENASE, MITOCHONDRIAL"/>
    <property type="match status" value="1"/>
</dbReference>
<gene>
    <name evidence="4" type="ORF">FL583_01530</name>
</gene>
<keyword evidence="5" id="KW-1185">Reference proteome</keyword>
<keyword evidence="2" id="KW-0560">Oxidoreductase</keyword>
<name>A0A545B092_9ACTN</name>
<sequence length="487" mass="51430">MDDTNDSGLIGKLYLDGAWKDATGGGTFAVTDPATGEVIGHVADADPCDATSAVTAAGTAFGPWAARTAYERADFLDAAHRLMLERADDLALLMTREQGKPLKMARNEVRYGADFLRWYAEEAKRVYGSTIPSARADQRFTVLRQPVGVVAAITPWNYPISMITRKVAPALAAGCTVVLKPAEQTPLCAVAMFQIFSDAGLPAGVVNLVTTSDPASIGTVLLDSPVVRKLTFTGSTEVGKHLAARAAATMKRVSLELGGHAPFLVFDDADPVHAAKGAALVKFLNTGQACICPNRIYVQRPIYDRFVEALCERVGALRAGSGLDPAVGIGPLIDADALGKMERHVADALAKGARVLVGGTRLARDGGYFYAPTVLADVTPEMAIYREETFGPIAAVLPFDDEREVLEAANDTTYGLASYVYTNDIGRATRVSEGLRFGIVGINDINPTAAAAPFGGVRESGLGREGGPQGIGEYLEEKLVGLAVQAL</sequence>
<organism evidence="4 5">
    <name type="scientific">Cryptosporangium phraense</name>
    <dbReference type="NCBI Taxonomy" id="2593070"/>
    <lineage>
        <taxon>Bacteria</taxon>
        <taxon>Bacillati</taxon>
        <taxon>Actinomycetota</taxon>
        <taxon>Actinomycetes</taxon>
        <taxon>Cryptosporangiales</taxon>
        <taxon>Cryptosporangiaceae</taxon>
        <taxon>Cryptosporangium</taxon>
    </lineage>
</organism>
<dbReference type="OrthoDB" id="6882680at2"/>